<dbReference type="Proteomes" id="UP001152759">
    <property type="component" value="Chromosome 7"/>
</dbReference>
<organism evidence="2 3">
    <name type="scientific">Bemisia tabaci</name>
    <name type="common">Sweetpotato whitefly</name>
    <name type="synonym">Aleurodes tabaci</name>
    <dbReference type="NCBI Taxonomy" id="7038"/>
    <lineage>
        <taxon>Eukaryota</taxon>
        <taxon>Metazoa</taxon>
        <taxon>Ecdysozoa</taxon>
        <taxon>Arthropoda</taxon>
        <taxon>Hexapoda</taxon>
        <taxon>Insecta</taxon>
        <taxon>Pterygota</taxon>
        <taxon>Neoptera</taxon>
        <taxon>Paraneoptera</taxon>
        <taxon>Hemiptera</taxon>
        <taxon>Sternorrhyncha</taxon>
        <taxon>Aleyrodoidea</taxon>
        <taxon>Aleyrodidae</taxon>
        <taxon>Aleyrodinae</taxon>
        <taxon>Bemisia</taxon>
    </lineage>
</organism>
<dbReference type="EMBL" id="OU963868">
    <property type="protein sequence ID" value="CAH0393439.1"/>
    <property type="molecule type" value="Genomic_DNA"/>
</dbReference>
<dbReference type="InterPro" id="IPR036846">
    <property type="entry name" value="GM2-AP_sf"/>
</dbReference>
<keyword evidence="3" id="KW-1185">Reference proteome</keyword>
<dbReference type="Gene3D" id="2.70.220.10">
    <property type="entry name" value="Ganglioside GM2 activator"/>
    <property type="match status" value="1"/>
</dbReference>
<accession>A0A9P0F8B5</accession>
<evidence type="ECO:0000313" key="3">
    <source>
        <dbReference type="Proteomes" id="UP001152759"/>
    </source>
</evidence>
<gene>
    <name evidence="2" type="ORF">BEMITA_LOCUS11842</name>
</gene>
<dbReference type="OrthoDB" id="7358562at2759"/>
<dbReference type="AlphaFoldDB" id="A0A9P0F8B5"/>
<protein>
    <recommendedName>
        <fullName evidence="4">MD-2-related lipid-recognition domain-containing protein</fullName>
    </recommendedName>
</protein>
<proteinExistence type="predicted"/>
<name>A0A9P0F8B5_BEMTA</name>
<keyword evidence="1" id="KW-0732">Signal</keyword>
<evidence type="ECO:0000256" key="1">
    <source>
        <dbReference type="ARBA" id="ARBA00022729"/>
    </source>
</evidence>
<sequence length="178" mass="20357">MSVLPKMELNAFLSLICVYILLSETLGISITLVGKIENCPGFENKKLSVKDVKLERVTQDINGLAGTFEILEDVPGPLKIKLTFYKFMKGKWVYFYERLFHDFCKRMEEEGQVWTIFTKAANLTSCPILKGDYKLKYSSLTLKSFTLNQLSGNYRVTIEFMENGTTTTSCIRAYAKIQ</sequence>
<evidence type="ECO:0008006" key="4">
    <source>
        <dbReference type="Google" id="ProtNLM"/>
    </source>
</evidence>
<dbReference type="SUPFAM" id="SSF63707">
    <property type="entry name" value="Ganglioside M2 (gm2) activator"/>
    <property type="match status" value="1"/>
</dbReference>
<reference evidence="2" key="1">
    <citation type="submission" date="2021-12" db="EMBL/GenBank/DDBJ databases">
        <authorList>
            <person name="King R."/>
        </authorList>
    </citation>
    <scope>NUCLEOTIDE SEQUENCE</scope>
</reference>
<evidence type="ECO:0000313" key="2">
    <source>
        <dbReference type="EMBL" id="CAH0393439.1"/>
    </source>
</evidence>